<dbReference type="PANTHER" id="PTHR42760">
    <property type="entry name" value="SHORT-CHAIN DEHYDROGENASES/REDUCTASES FAMILY MEMBER"/>
    <property type="match status" value="1"/>
</dbReference>
<dbReference type="InterPro" id="IPR036291">
    <property type="entry name" value="NAD(P)-bd_dom_sf"/>
</dbReference>
<dbReference type="GO" id="GO:0030497">
    <property type="term" value="P:fatty acid elongation"/>
    <property type="evidence" value="ECO:0007669"/>
    <property type="project" value="TreeGrafter"/>
</dbReference>
<name>A0A381W116_9ZZZZ</name>
<protein>
    <submittedName>
        <fullName evidence="2">Uncharacterized protein</fullName>
    </submittedName>
</protein>
<gene>
    <name evidence="2" type="ORF">METZ01_LOCUS98427</name>
</gene>
<dbReference type="PANTHER" id="PTHR42760:SF40">
    <property type="entry name" value="3-OXOACYL-[ACYL-CARRIER-PROTEIN] REDUCTASE, CHLOROPLASTIC"/>
    <property type="match status" value="1"/>
</dbReference>
<reference evidence="2" key="1">
    <citation type="submission" date="2018-05" db="EMBL/GenBank/DDBJ databases">
        <authorList>
            <person name="Lanie J.A."/>
            <person name="Ng W.-L."/>
            <person name="Kazmierczak K.M."/>
            <person name="Andrzejewski T.M."/>
            <person name="Davidsen T.M."/>
            <person name="Wayne K.J."/>
            <person name="Tettelin H."/>
            <person name="Glass J.I."/>
            <person name="Rusch D."/>
            <person name="Podicherti R."/>
            <person name="Tsui H.-C.T."/>
            <person name="Winkler M.E."/>
        </authorList>
    </citation>
    <scope>NUCLEOTIDE SEQUENCE</scope>
</reference>
<dbReference type="PRINTS" id="PR00081">
    <property type="entry name" value="GDHRDH"/>
</dbReference>
<dbReference type="GO" id="GO:0016616">
    <property type="term" value="F:oxidoreductase activity, acting on the CH-OH group of donors, NAD or NADP as acceptor"/>
    <property type="evidence" value="ECO:0007669"/>
    <property type="project" value="TreeGrafter"/>
</dbReference>
<dbReference type="InterPro" id="IPR002347">
    <property type="entry name" value="SDR_fam"/>
</dbReference>
<proteinExistence type="inferred from homology"/>
<dbReference type="AlphaFoldDB" id="A0A381W116"/>
<accession>A0A381W116</accession>
<dbReference type="EMBL" id="UINC01010226">
    <property type="protein sequence ID" value="SVA45573.1"/>
    <property type="molecule type" value="Genomic_DNA"/>
</dbReference>
<dbReference type="FunFam" id="3.40.50.720:FF:000084">
    <property type="entry name" value="Short-chain dehydrogenase reductase"/>
    <property type="match status" value="1"/>
</dbReference>
<dbReference type="PRINTS" id="PR00080">
    <property type="entry name" value="SDRFAMILY"/>
</dbReference>
<evidence type="ECO:0000256" key="1">
    <source>
        <dbReference type="ARBA" id="ARBA00006484"/>
    </source>
</evidence>
<dbReference type="PROSITE" id="PS00061">
    <property type="entry name" value="ADH_SHORT"/>
    <property type="match status" value="1"/>
</dbReference>
<organism evidence="2">
    <name type="scientific">marine metagenome</name>
    <dbReference type="NCBI Taxonomy" id="408172"/>
    <lineage>
        <taxon>unclassified sequences</taxon>
        <taxon>metagenomes</taxon>
        <taxon>ecological metagenomes</taxon>
    </lineage>
</organism>
<dbReference type="Gene3D" id="3.40.50.720">
    <property type="entry name" value="NAD(P)-binding Rossmann-like Domain"/>
    <property type="match status" value="1"/>
</dbReference>
<comment type="similarity">
    <text evidence="1">Belongs to the short-chain dehydrogenases/reductases (SDR) family.</text>
</comment>
<dbReference type="SUPFAM" id="SSF51735">
    <property type="entry name" value="NAD(P)-binding Rossmann-fold domains"/>
    <property type="match status" value="1"/>
</dbReference>
<dbReference type="Pfam" id="PF13561">
    <property type="entry name" value="adh_short_C2"/>
    <property type="match status" value="1"/>
</dbReference>
<evidence type="ECO:0000313" key="2">
    <source>
        <dbReference type="EMBL" id="SVA45573.1"/>
    </source>
</evidence>
<sequence>MFDLTGRTALVTGAGQNVGAGIARALGTAGATVLVNDLRPERADEVVEALVADGVAAVAVPFDVTDRAAIDAAVAESGPIDVLVNNAGNGGAEAMLPKKFANTDPDDWRGPMEVNLHGVLHCCHAVLPGMVERGHGRIITISSAAGTHGVGMGFTPYSVGKGGSLSLMRSLALEHGRDRITANSVALGIMDSVRDETAAALTKTIPVGRLGSPGDVGAACLWLASDEAGWVTGQTIGLNGGAFTS</sequence>
<dbReference type="InterPro" id="IPR020904">
    <property type="entry name" value="Sc_DH/Rdtase_CS"/>
</dbReference>